<dbReference type="InterPro" id="IPR000286">
    <property type="entry name" value="HDACs"/>
</dbReference>
<dbReference type="AlphaFoldDB" id="A0A2H3JC29"/>
<accession>A0A2H3JC29</accession>
<evidence type="ECO:0000256" key="1">
    <source>
        <dbReference type="SAM" id="MobiDB-lite"/>
    </source>
</evidence>
<protein>
    <submittedName>
        <fullName evidence="3">Arginase/deacetylase</fullName>
    </submittedName>
</protein>
<dbReference type="GO" id="GO:0010468">
    <property type="term" value="P:regulation of gene expression"/>
    <property type="evidence" value="ECO:0007669"/>
    <property type="project" value="UniProtKB-ARBA"/>
</dbReference>
<dbReference type="InterPro" id="IPR037138">
    <property type="entry name" value="His_deacetylse_dom_sf"/>
</dbReference>
<reference evidence="3 4" key="1">
    <citation type="journal article" date="2012" name="Science">
        <title>The Paleozoic origin of enzymatic lignin decomposition reconstructed from 31 fungal genomes.</title>
        <authorList>
            <person name="Floudas D."/>
            <person name="Binder M."/>
            <person name="Riley R."/>
            <person name="Barry K."/>
            <person name="Blanchette R.A."/>
            <person name="Henrissat B."/>
            <person name="Martinez A.T."/>
            <person name="Otillar R."/>
            <person name="Spatafora J.W."/>
            <person name="Yadav J.S."/>
            <person name="Aerts A."/>
            <person name="Benoit I."/>
            <person name="Boyd A."/>
            <person name="Carlson A."/>
            <person name="Copeland A."/>
            <person name="Coutinho P.M."/>
            <person name="de Vries R.P."/>
            <person name="Ferreira P."/>
            <person name="Findley K."/>
            <person name="Foster B."/>
            <person name="Gaskell J."/>
            <person name="Glotzer D."/>
            <person name="Gorecki P."/>
            <person name="Heitman J."/>
            <person name="Hesse C."/>
            <person name="Hori C."/>
            <person name="Igarashi K."/>
            <person name="Jurgens J.A."/>
            <person name="Kallen N."/>
            <person name="Kersten P."/>
            <person name="Kohler A."/>
            <person name="Kuees U."/>
            <person name="Kumar T.K.A."/>
            <person name="Kuo A."/>
            <person name="LaButti K."/>
            <person name="Larrondo L.F."/>
            <person name="Lindquist E."/>
            <person name="Ling A."/>
            <person name="Lombard V."/>
            <person name="Lucas S."/>
            <person name="Lundell T."/>
            <person name="Martin R."/>
            <person name="McLaughlin D.J."/>
            <person name="Morgenstern I."/>
            <person name="Morin E."/>
            <person name="Murat C."/>
            <person name="Nagy L.G."/>
            <person name="Nolan M."/>
            <person name="Ohm R.A."/>
            <person name="Patyshakuliyeva A."/>
            <person name="Rokas A."/>
            <person name="Ruiz-Duenas F.J."/>
            <person name="Sabat G."/>
            <person name="Salamov A."/>
            <person name="Samejima M."/>
            <person name="Schmutz J."/>
            <person name="Slot J.C."/>
            <person name="St John F."/>
            <person name="Stenlid J."/>
            <person name="Sun H."/>
            <person name="Sun S."/>
            <person name="Syed K."/>
            <person name="Tsang A."/>
            <person name="Wiebenga A."/>
            <person name="Young D."/>
            <person name="Pisabarro A."/>
            <person name="Eastwood D.C."/>
            <person name="Martin F."/>
            <person name="Cullen D."/>
            <person name="Grigoriev I.V."/>
            <person name="Hibbett D.S."/>
        </authorList>
    </citation>
    <scope>NUCLEOTIDE SEQUENCE [LARGE SCALE GENOMIC DNA]</scope>
    <source>
        <strain evidence="3 4">MD-104</strain>
    </source>
</reference>
<evidence type="ECO:0000313" key="4">
    <source>
        <dbReference type="Proteomes" id="UP000218811"/>
    </source>
</evidence>
<feature type="region of interest" description="Disordered" evidence="1">
    <location>
        <begin position="498"/>
        <end position="628"/>
    </location>
</feature>
<dbReference type="PANTHER" id="PTHR47558:SF1">
    <property type="entry name" value="HISTONE DEACETYLASE HOS3"/>
    <property type="match status" value="1"/>
</dbReference>
<feature type="domain" description="Histone deacetylase" evidence="2">
    <location>
        <begin position="130"/>
        <end position="444"/>
    </location>
</feature>
<evidence type="ECO:0000259" key="2">
    <source>
        <dbReference type="Pfam" id="PF00850"/>
    </source>
</evidence>
<dbReference type="PRINTS" id="PR01270">
    <property type="entry name" value="HDASUPER"/>
</dbReference>
<dbReference type="GO" id="GO:0004407">
    <property type="term" value="F:histone deacetylase activity"/>
    <property type="evidence" value="ECO:0007669"/>
    <property type="project" value="TreeGrafter"/>
</dbReference>
<organism evidence="3 4">
    <name type="scientific">Wolfiporia cocos (strain MD-104)</name>
    <name type="common">Brown rot fungus</name>
    <dbReference type="NCBI Taxonomy" id="742152"/>
    <lineage>
        <taxon>Eukaryota</taxon>
        <taxon>Fungi</taxon>
        <taxon>Dikarya</taxon>
        <taxon>Basidiomycota</taxon>
        <taxon>Agaricomycotina</taxon>
        <taxon>Agaricomycetes</taxon>
        <taxon>Polyporales</taxon>
        <taxon>Phaeolaceae</taxon>
        <taxon>Wolfiporia</taxon>
    </lineage>
</organism>
<evidence type="ECO:0000313" key="3">
    <source>
        <dbReference type="EMBL" id="PCH39800.1"/>
    </source>
</evidence>
<keyword evidence="4" id="KW-1185">Reference proteome</keyword>
<dbReference type="InterPro" id="IPR053244">
    <property type="entry name" value="HDAC_HD_type_1"/>
</dbReference>
<dbReference type="CDD" id="cd09998">
    <property type="entry name" value="HDAC_Hos3"/>
    <property type="match status" value="1"/>
</dbReference>
<feature type="compositionally biased region" description="Polar residues" evidence="1">
    <location>
        <begin position="499"/>
        <end position="518"/>
    </location>
</feature>
<proteinExistence type="predicted"/>
<dbReference type="SUPFAM" id="SSF52768">
    <property type="entry name" value="Arginase/deacetylase"/>
    <property type="match status" value="1"/>
</dbReference>
<sequence length="628" mass="68403">MVNPVNTAVFLQEACTRHRFIRSRDTSNVVERPQRLRAVHIGIAAATARFEQFHTGKDLLRSGQPQNAWGSSQDASTAYDLASALGSLNLATTSSVKPQHIPVEFVHSSAVVDISNHPAVKFVHGDELNDEYLANLQAWAKDSQAKISRGESEIPGSLSQGDLYLCPESLDAIQGALGTVCEAVDVVMNSTRSRTPQIESKTEASRAFVAIRPPGHHCGEDTPSGFCFVNNVCVAAAHAHLKHGIRRSIILDIDLHHGNGTQSIAWRINEETYRKNIEEAHGAPPGKPGLQMFYGSLHDILSYPCEDGKTELIQAASVSIHGPHGQHIENIHLRPYSSEKEFWENLYAGPYSGLLQRAGEFLERTGGAGDDVMIFISCGFDASEHEYPSMSRHRRHVPTAFYHRFALDARKFAERFAHGRLVSVLEGGYSDRALTSGAMAHLSGLAIPEGADTDGSWWSLDNLIELEKVTKKRRGGHVSQPEPPKAWIRRTLDILATIDPSSSMPKTKTRTPVPSSTRTLRERNPKTAPVGRSDSPSNDGKQPKSMGINSPPASPGKANGSKKPVSKGQQGKAAPTKEPIPVPSESELDSDDSSQSALSDIPEEGMVHKKLPRVILRLGPRPDIPSDP</sequence>
<dbReference type="EMBL" id="KB468053">
    <property type="protein sequence ID" value="PCH39800.1"/>
    <property type="molecule type" value="Genomic_DNA"/>
</dbReference>
<dbReference type="Gene3D" id="3.40.800.20">
    <property type="entry name" value="Histone deacetylase domain"/>
    <property type="match status" value="1"/>
</dbReference>
<dbReference type="InterPro" id="IPR023696">
    <property type="entry name" value="Ureohydrolase_dom_sf"/>
</dbReference>
<dbReference type="OrthoDB" id="5232919at2759"/>
<dbReference type="GO" id="GO:0005634">
    <property type="term" value="C:nucleus"/>
    <property type="evidence" value="ECO:0007669"/>
    <property type="project" value="TreeGrafter"/>
</dbReference>
<name>A0A2H3JC29_WOLCO</name>
<dbReference type="InterPro" id="IPR023801">
    <property type="entry name" value="His_deacetylse_dom"/>
</dbReference>
<dbReference type="Proteomes" id="UP000218811">
    <property type="component" value="Unassembled WGS sequence"/>
</dbReference>
<gene>
    <name evidence="3" type="ORF">WOLCODRAFT_161875</name>
</gene>
<dbReference type="PANTHER" id="PTHR47558">
    <property type="entry name" value="HISTONE DEACETYLASE HOS3"/>
    <property type="match status" value="1"/>
</dbReference>
<dbReference type="OMA" id="GTQSIAW"/>
<dbReference type="STRING" id="742152.A0A2H3JC29"/>
<dbReference type="Pfam" id="PF00850">
    <property type="entry name" value="Hist_deacetyl"/>
    <property type="match status" value="1"/>
</dbReference>